<organism evidence="1 2">
    <name type="scientific">Dactylosporangium siamense</name>
    <dbReference type="NCBI Taxonomy" id="685454"/>
    <lineage>
        <taxon>Bacteria</taxon>
        <taxon>Bacillati</taxon>
        <taxon>Actinomycetota</taxon>
        <taxon>Actinomycetes</taxon>
        <taxon>Micromonosporales</taxon>
        <taxon>Micromonosporaceae</taxon>
        <taxon>Dactylosporangium</taxon>
    </lineage>
</organism>
<keyword evidence="2" id="KW-1185">Reference proteome</keyword>
<dbReference type="Proteomes" id="UP000660611">
    <property type="component" value="Unassembled WGS sequence"/>
</dbReference>
<dbReference type="SUPFAM" id="SSF53756">
    <property type="entry name" value="UDP-Glycosyltransferase/glycogen phosphorylase"/>
    <property type="match status" value="1"/>
</dbReference>
<dbReference type="PANTHER" id="PTHR12526">
    <property type="entry name" value="GLYCOSYLTRANSFERASE"/>
    <property type="match status" value="1"/>
</dbReference>
<name>A0A919PM09_9ACTN</name>
<dbReference type="Pfam" id="PF13692">
    <property type="entry name" value="Glyco_trans_1_4"/>
    <property type="match status" value="1"/>
</dbReference>
<proteinExistence type="predicted"/>
<evidence type="ECO:0008006" key="3">
    <source>
        <dbReference type="Google" id="ProtNLM"/>
    </source>
</evidence>
<evidence type="ECO:0000313" key="2">
    <source>
        <dbReference type="Proteomes" id="UP000660611"/>
    </source>
</evidence>
<comment type="caution">
    <text evidence="1">The sequence shown here is derived from an EMBL/GenBank/DDBJ whole genome shotgun (WGS) entry which is preliminary data.</text>
</comment>
<dbReference type="Gene3D" id="3.40.50.2000">
    <property type="entry name" value="Glycogen Phosphorylase B"/>
    <property type="match status" value="1"/>
</dbReference>
<sequence length="379" mass="41105">MPQPLVVVFAGTSWDGVTGSDRLLAAALTPHADILWVDPPISAATPDRYRYGASRLGVAPQIRLVSDGVTRLTPRVLPLHTRPYIKVSTAALIRSQTRWALRKLDRRPVAVVACNLVDVLRSWGPGVSKVLYGTDDYVAGAELMGQDAARVAEDERRQLDNADLVVAVSTVLAERWTALRAKRVELIPNGVQTSAYRVPGEPAVLPKPLAGPVAGVIGQFSDRTDFELLAALADDGISLLLVGPHDARWEPERFAALTERPNVVWVGRQPFESLPSFLRHIDVGVTPYRDTPFNRASFPLKTLEYLAAGKPPVSTDLPAVHWLDSPLVRVASTPKEMVAAVREAAAESGDPTQMAARQAFAEQHSWAERAKALAAALPL</sequence>
<gene>
    <name evidence="1" type="ORF">Dsi01nite_044650</name>
</gene>
<protein>
    <recommendedName>
        <fullName evidence="3">Glycosyltransferase</fullName>
    </recommendedName>
</protein>
<reference evidence="1" key="1">
    <citation type="submission" date="2021-01" db="EMBL/GenBank/DDBJ databases">
        <title>Whole genome shotgun sequence of Dactylosporangium siamense NBRC 106093.</title>
        <authorList>
            <person name="Komaki H."/>
            <person name="Tamura T."/>
        </authorList>
    </citation>
    <scope>NUCLEOTIDE SEQUENCE</scope>
    <source>
        <strain evidence="1">NBRC 106093</strain>
    </source>
</reference>
<evidence type="ECO:0000313" key="1">
    <source>
        <dbReference type="EMBL" id="GIG46424.1"/>
    </source>
</evidence>
<dbReference type="EMBL" id="BONQ01000071">
    <property type="protein sequence ID" value="GIG46424.1"/>
    <property type="molecule type" value="Genomic_DNA"/>
</dbReference>
<dbReference type="AlphaFoldDB" id="A0A919PM09"/>
<accession>A0A919PM09</accession>